<organism evidence="1 2">
    <name type="scientific">Pustulibacterium marinum</name>
    <dbReference type="NCBI Taxonomy" id="1224947"/>
    <lineage>
        <taxon>Bacteria</taxon>
        <taxon>Pseudomonadati</taxon>
        <taxon>Bacteroidota</taxon>
        <taxon>Flavobacteriia</taxon>
        <taxon>Flavobacteriales</taxon>
        <taxon>Flavobacteriaceae</taxon>
        <taxon>Pustulibacterium</taxon>
    </lineage>
</organism>
<evidence type="ECO:0000313" key="2">
    <source>
        <dbReference type="Proteomes" id="UP000199138"/>
    </source>
</evidence>
<dbReference type="Gene3D" id="3.40.30.10">
    <property type="entry name" value="Glutaredoxin"/>
    <property type="match status" value="1"/>
</dbReference>
<gene>
    <name evidence="1" type="ORF">SAMN05216480_106108</name>
</gene>
<dbReference type="InterPro" id="IPR036249">
    <property type="entry name" value="Thioredoxin-like_sf"/>
</dbReference>
<dbReference type="InterPro" id="IPR022551">
    <property type="entry name" value="BrxC"/>
</dbReference>
<dbReference type="CDD" id="cd02947">
    <property type="entry name" value="TRX_family"/>
    <property type="match status" value="1"/>
</dbReference>
<name>A0A1I7GYW2_9FLAO</name>
<dbReference type="RefSeq" id="WP_093025005.1">
    <property type="nucleotide sequence ID" value="NZ_FPBK01000006.1"/>
</dbReference>
<dbReference type="Pfam" id="PF11009">
    <property type="entry name" value="BrxC"/>
    <property type="match status" value="1"/>
</dbReference>
<protein>
    <submittedName>
        <fullName evidence="1">Bacillithiol system protein YtxJ</fullName>
    </submittedName>
</protein>
<dbReference type="AlphaFoldDB" id="A0A1I7GYW2"/>
<accession>A0A1I7GYW2</accession>
<sequence>MGIFNSIFGKGGNESKTDFPWNELNSIEQLDTIAAQSSSETVAIFKHSTSCGISAMVKRSFENESNAESGVKLYYLDLLANRPISNAVAEKFMVVHQSPQLIVLKNGEVVAEASHGAINDVILEQFA</sequence>
<proteinExistence type="predicted"/>
<dbReference type="STRING" id="1224947.SAMN05216480_106108"/>
<reference evidence="1 2" key="1">
    <citation type="submission" date="2016-10" db="EMBL/GenBank/DDBJ databases">
        <authorList>
            <person name="de Groot N.N."/>
        </authorList>
    </citation>
    <scope>NUCLEOTIDE SEQUENCE [LARGE SCALE GENOMIC DNA]</scope>
    <source>
        <strain evidence="1 2">CGMCC 1.12333</strain>
    </source>
</reference>
<dbReference type="Proteomes" id="UP000199138">
    <property type="component" value="Unassembled WGS sequence"/>
</dbReference>
<evidence type="ECO:0000313" key="1">
    <source>
        <dbReference type="EMBL" id="SFU53605.1"/>
    </source>
</evidence>
<keyword evidence="2" id="KW-1185">Reference proteome</keyword>
<dbReference type="EMBL" id="FPBK01000006">
    <property type="protein sequence ID" value="SFU53605.1"/>
    <property type="molecule type" value="Genomic_DNA"/>
</dbReference>
<dbReference type="SUPFAM" id="SSF52833">
    <property type="entry name" value="Thioredoxin-like"/>
    <property type="match status" value="1"/>
</dbReference>
<dbReference type="NCBIfam" id="TIGR04019">
    <property type="entry name" value="B_thiol_YtxJ"/>
    <property type="match status" value="1"/>
</dbReference>
<dbReference type="OrthoDB" id="677051at2"/>